<name>A0ABX2ITU1_9RHOB</name>
<comment type="caution">
    <text evidence="2">The sequence shown here is derived from an EMBL/GenBank/DDBJ whole genome shotgun (WGS) entry which is preliminary data.</text>
</comment>
<proteinExistence type="predicted"/>
<dbReference type="EMBL" id="JABUFE010000001">
    <property type="protein sequence ID" value="NSX53593.1"/>
    <property type="molecule type" value="Genomic_DNA"/>
</dbReference>
<gene>
    <name evidence="2" type="ORF">HRQ87_02150</name>
</gene>
<sequence>MLTRDKKVDGALEAWRIMAPKEGFDPYAYTPVRTWRKQDRRRDHIVLQLKDQTGKSIILKKLYRPTDQDAFVNTVKNHHRAHNALRDHETAQVPSILFQDDQQLVYITEFVQGTTFFGVCEQIEDRTAILAKAGAWMSAFHQATEEQRRIYQPKFMVNHINHLVDEMQSGKRRIRAQQQFIKTATYIQDFAKNFEGQESIISAKHGDMNMRNLLIGSDMSWGIDFGEISNAPVGFDIARFLLNYAETFADLDDIAPGDVIPKCDLDAFFTGYTFVGQNDPAVQFLLKVQLLLDWNRLPRNLTQTSIAHMVRFKRIQKIAKTAFV</sequence>
<dbReference type="Gene3D" id="3.90.1200.10">
    <property type="match status" value="1"/>
</dbReference>
<protein>
    <submittedName>
        <fullName evidence="2">Phosphotransferase</fullName>
    </submittedName>
</protein>
<dbReference type="Pfam" id="PF01636">
    <property type="entry name" value="APH"/>
    <property type="match status" value="1"/>
</dbReference>
<reference evidence="2 3" key="1">
    <citation type="submission" date="2020-06" db="EMBL/GenBank/DDBJ databases">
        <title>Sulfitobacter algicola sp. nov., isolated from green algae.</title>
        <authorList>
            <person name="Wang C."/>
        </authorList>
    </citation>
    <scope>NUCLEOTIDE SEQUENCE [LARGE SCALE GENOMIC DNA]</scope>
    <source>
        <strain evidence="2 3">1151</strain>
    </source>
</reference>
<feature type="domain" description="Aminoglycoside phosphotransferase" evidence="1">
    <location>
        <begin position="70"/>
        <end position="245"/>
    </location>
</feature>
<evidence type="ECO:0000313" key="2">
    <source>
        <dbReference type="EMBL" id="NSX53593.1"/>
    </source>
</evidence>
<evidence type="ECO:0000259" key="1">
    <source>
        <dbReference type="Pfam" id="PF01636"/>
    </source>
</evidence>
<evidence type="ECO:0000313" key="3">
    <source>
        <dbReference type="Proteomes" id="UP000777935"/>
    </source>
</evidence>
<organism evidence="2 3">
    <name type="scientific">Parasulfitobacter algicola</name>
    <dbReference type="NCBI Taxonomy" id="2614809"/>
    <lineage>
        <taxon>Bacteria</taxon>
        <taxon>Pseudomonadati</taxon>
        <taxon>Pseudomonadota</taxon>
        <taxon>Alphaproteobacteria</taxon>
        <taxon>Rhodobacterales</taxon>
        <taxon>Roseobacteraceae</taxon>
        <taxon>Parasulfitobacter</taxon>
    </lineage>
</organism>
<dbReference type="InterPro" id="IPR002575">
    <property type="entry name" value="Aminoglycoside_PTrfase"/>
</dbReference>
<dbReference type="SUPFAM" id="SSF56112">
    <property type="entry name" value="Protein kinase-like (PK-like)"/>
    <property type="match status" value="1"/>
</dbReference>
<keyword evidence="3" id="KW-1185">Reference proteome</keyword>
<dbReference type="InterPro" id="IPR011009">
    <property type="entry name" value="Kinase-like_dom_sf"/>
</dbReference>
<dbReference type="Proteomes" id="UP000777935">
    <property type="component" value="Unassembled WGS sequence"/>
</dbReference>
<dbReference type="RefSeq" id="WP_174134732.1">
    <property type="nucleotide sequence ID" value="NZ_JABUFE010000001.1"/>
</dbReference>
<accession>A0ABX2ITU1</accession>